<dbReference type="PROSITE" id="PS00379">
    <property type="entry name" value="CDP_ALCOHOL_P_TRANSF"/>
    <property type="match status" value="1"/>
</dbReference>
<dbReference type="GO" id="GO:0016020">
    <property type="term" value="C:membrane"/>
    <property type="evidence" value="ECO:0007669"/>
    <property type="project" value="InterPro"/>
</dbReference>
<evidence type="ECO:0000256" key="5">
    <source>
        <dbReference type="ARBA" id="ARBA00017171"/>
    </source>
</evidence>
<organism evidence="17 18">
    <name type="scientific">Exiguobacterium aurantiacum</name>
    <dbReference type="NCBI Taxonomy" id="33987"/>
    <lineage>
        <taxon>Bacteria</taxon>
        <taxon>Bacillati</taxon>
        <taxon>Bacillota</taxon>
        <taxon>Bacilli</taxon>
        <taxon>Bacillales</taxon>
        <taxon>Bacillales Family XII. Incertae Sedis</taxon>
        <taxon>Exiguobacterium</taxon>
    </lineage>
</organism>
<dbReference type="PANTHER" id="PTHR14269:SF61">
    <property type="entry name" value="CDP-DIACYLGLYCEROL--SERINE O-PHOSPHATIDYLTRANSFERASE"/>
    <property type="match status" value="1"/>
</dbReference>
<evidence type="ECO:0000256" key="14">
    <source>
        <dbReference type="ARBA" id="ARBA00032361"/>
    </source>
</evidence>
<accession>A0A377FVQ2</accession>
<dbReference type="NCBIfam" id="TIGR00473">
    <property type="entry name" value="pssA"/>
    <property type="match status" value="1"/>
</dbReference>
<evidence type="ECO:0000256" key="16">
    <source>
        <dbReference type="SAM" id="Phobius"/>
    </source>
</evidence>
<dbReference type="InterPro" id="IPR004533">
    <property type="entry name" value="CDP-diaglyc--ser_O-PTrfase"/>
</dbReference>
<protein>
    <recommendedName>
        <fullName evidence="5">CDP-diacylglycerol--serine O-phosphatidyltransferase</fullName>
        <ecNumber evidence="4">2.7.8.8</ecNumber>
    </recommendedName>
    <alternativeName>
        <fullName evidence="14">Phosphatidylserine synthase</fullName>
    </alternativeName>
</protein>
<evidence type="ECO:0000256" key="8">
    <source>
        <dbReference type="ARBA" id="ARBA00022692"/>
    </source>
</evidence>
<dbReference type="AlphaFoldDB" id="A0A377FVQ2"/>
<comment type="catalytic activity">
    <reaction evidence="1">
        <text>a CDP-1,2-diacyl-sn-glycerol + L-serine = a 1,2-diacyl-sn-glycero-3-phospho-L-serine + CMP + H(+)</text>
        <dbReference type="Rhea" id="RHEA:16913"/>
        <dbReference type="ChEBI" id="CHEBI:15378"/>
        <dbReference type="ChEBI" id="CHEBI:33384"/>
        <dbReference type="ChEBI" id="CHEBI:57262"/>
        <dbReference type="ChEBI" id="CHEBI:58332"/>
        <dbReference type="ChEBI" id="CHEBI:60377"/>
        <dbReference type="EC" id="2.7.8.8"/>
    </reaction>
</comment>
<evidence type="ECO:0000256" key="6">
    <source>
        <dbReference type="ARBA" id="ARBA00022516"/>
    </source>
</evidence>
<sequence length="232" mass="25953">MWKERIRSWVPNSFTFGNLFCGVIAIVYAARGDFSNATLLIIIAMMLDSLDGRLARMLGVAGDFGKELDSLADVVTFGVAPALLAYYTFFIDYGNYGLFFAALFPLFGAYRLARFNLSATNVTASYFSGVPITAAGGLLAVVTTFGDRVSELLTPIFFTGLALLMVSRVRIPSFKDVPLPRHSFIITVSLVYLTYMIFARWKEWPSFWFIAVTFYVLFIAFSFVKKRKSMAN</sequence>
<dbReference type="Gene3D" id="1.20.120.1760">
    <property type="match status" value="1"/>
</dbReference>
<feature type="transmembrane region" description="Helical" evidence="16">
    <location>
        <begin position="183"/>
        <end position="201"/>
    </location>
</feature>
<dbReference type="InterPro" id="IPR000462">
    <property type="entry name" value="CDP-OH_P_trans"/>
</dbReference>
<evidence type="ECO:0000256" key="7">
    <source>
        <dbReference type="ARBA" id="ARBA00022679"/>
    </source>
</evidence>
<keyword evidence="8 16" id="KW-0812">Transmembrane</keyword>
<dbReference type="STRING" id="1397694.GCA_000702585_02755"/>
<feature type="transmembrane region" description="Helical" evidence="16">
    <location>
        <begin position="96"/>
        <end position="113"/>
    </location>
</feature>
<comment type="subcellular location">
    <subcellularLocation>
        <location evidence="2">Endomembrane system</location>
        <topology evidence="2">Multi-pass membrane protein</topology>
    </subcellularLocation>
</comment>
<evidence type="ECO:0000256" key="15">
    <source>
        <dbReference type="RuleBase" id="RU003750"/>
    </source>
</evidence>
<dbReference type="PANTHER" id="PTHR14269">
    <property type="entry name" value="CDP-DIACYLGLYCEROL--GLYCEROL-3-PHOSPHATE 3-PHOSPHATIDYLTRANSFERASE-RELATED"/>
    <property type="match status" value="1"/>
</dbReference>
<feature type="transmembrane region" description="Helical" evidence="16">
    <location>
        <begin position="125"/>
        <end position="146"/>
    </location>
</feature>
<comment type="similarity">
    <text evidence="3 15">Belongs to the CDP-alcohol phosphatidyltransferase class-I family.</text>
</comment>
<dbReference type="GO" id="GO:0008654">
    <property type="term" value="P:phospholipid biosynthetic process"/>
    <property type="evidence" value="ECO:0007669"/>
    <property type="project" value="UniProtKB-KW"/>
</dbReference>
<evidence type="ECO:0000313" key="17">
    <source>
        <dbReference type="EMBL" id="STO08889.1"/>
    </source>
</evidence>
<evidence type="ECO:0000256" key="10">
    <source>
        <dbReference type="ARBA" id="ARBA00023098"/>
    </source>
</evidence>
<keyword evidence="9 16" id="KW-1133">Transmembrane helix</keyword>
<evidence type="ECO:0000256" key="4">
    <source>
        <dbReference type="ARBA" id="ARBA00013174"/>
    </source>
</evidence>
<gene>
    <name evidence="17" type="ORF">NCTC13163_02267</name>
</gene>
<dbReference type="EMBL" id="UGGP01000001">
    <property type="protein sequence ID" value="STO08889.1"/>
    <property type="molecule type" value="Genomic_DNA"/>
</dbReference>
<evidence type="ECO:0000256" key="9">
    <source>
        <dbReference type="ARBA" id="ARBA00022989"/>
    </source>
</evidence>
<dbReference type="InterPro" id="IPR048254">
    <property type="entry name" value="CDP_ALCOHOL_P_TRANSF_CS"/>
</dbReference>
<feature type="transmembrane region" description="Helical" evidence="16">
    <location>
        <begin position="152"/>
        <end position="171"/>
    </location>
</feature>
<keyword evidence="13" id="KW-1208">Phospholipid metabolism</keyword>
<evidence type="ECO:0000256" key="1">
    <source>
        <dbReference type="ARBA" id="ARBA00000287"/>
    </source>
</evidence>
<feature type="transmembrane region" description="Helical" evidence="16">
    <location>
        <begin position="207"/>
        <end position="224"/>
    </location>
</feature>
<evidence type="ECO:0000256" key="3">
    <source>
        <dbReference type="ARBA" id="ARBA00010441"/>
    </source>
</evidence>
<evidence type="ECO:0000256" key="13">
    <source>
        <dbReference type="ARBA" id="ARBA00023264"/>
    </source>
</evidence>
<keyword evidence="7 15" id="KW-0808">Transferase</keyword>
<reference evidence="17 18" key="1">
    <citation type="submission" date="2018-06" db="EMBL/GenBank/DDBJ databases">
        <authorList>
            <consortium name="Pathogen Informatics"/>
            <person name="Doyle S."/>
        </authorList>
    </citation>
    <scope>NUCLEOTIDE SEQUENCE [LARGE SCALE GENOMIC DNA]</scope>
    <source>
        <strain evidence="17 18">NCTC13163</strain>
    </source>
</reference>
<name>A0A377FVQ2_9BACL</name>
<proteinExistence type="inferred from homology"/>
<dbReference type="OrthoDB" id="9777147at2"/>
<keyword evidence="12" id="KW-0594">Phospholipid biosynthesis</keyword>
<dbReference type="RefSeq" id="WP_029335775.1">
    <property type="nucleotide sequence ID" value="NZ_UGGP01000001.1"/>
</dbReference>
<evidence type="ECO:0000313" key="18">
    <source>
        <dbReference type="Proteomes" id="UP000254060"/>
    </source>
</evidence>
<evidence type="ECO:0000256" key="2">
    <source>
        <dbReference type="ARBA" id="ARBA00004127"/>
    </source>
</evidence>
<keyword evidence="10" id="KW-0443">Lipid metabolism</keyword>
<dbReference type="Proteomes" id="UP000254060">
    <property type="component" value="Unassembled WGS sequence"/>
</dbReference>
<feature type="transmembrane region" description="Helical" evidence="16">
    <location>
        <begin position="9"/>
        <end position="28"/>
    </location>
</feature>
<evidence type="ECO:0000256" key="12">
    <source>
        <dbReference type="ARBA" id="ARBA00023209"/>
    </source>
</evidence>
<dbReference type="GO" id="GO:0012505">
    <property type="term" value="C:endomembrane system"/>
    <property type="evidence" value="ECO:0007669"/>
    <property type="project" value="UniProtKB-SubCell"/>
</dbReference>
<evidence type="ECO:0000256" key="11">
    <source>
        <dbReference type="ARBA" id="ARBA00023136"/>
    </source>
</evidence>
<keyword evidence="6" id="KW-0444">Lipid biosynthesis</keyword>
<dbReference type="Pfam" id="PF01066">
    <property type="entry name" value="CDP-OH_P_transf"/>
    <property type="match status" value="1"/>
</dbReference>
<dbReference type="GO" id="GO:0003882">
    <property type="term" value="F:CDP-diacylglycerol-serine O-phosphatidyltransferase activity"/>
    <property type="evidence" value="ECO:0007669"/>
    <property type="project" value="UniProtKB-EC"/>
</dbReference>
<dbReference type="EC" id="2.7.8.8" evidence="4"/>
<keyword evidence="11 16" id="KW-0472">Membrane</keyword>
<dbReference type="InterPro" id="IPR050324">
    <property type="entry name" value="CDP-alcohol_PTase-I"/>
</dbReference>
<dbReference type="InterPro" id="IPR043130">
    <property type="entry name" value="CDP-OH_PTrfase_TM_dom"/>
</dbReference>